<proteinExistence type="inferred from homology"/>
<evidence type="ECO:0000256" key="3">
    <source>
        <dbReference type="ARBA" id="ARBA00004065"/>
    </source>
</evidence>
<keyword evidence="12 14" id="KW-0378">Hydrolase</keyword>
<evidence type="ECO:0000256" key="6">
    <source>
        <dbReference type="ARBA" id="ARBA00012180"/>
    </source>
</evidence>
<evidence type="ECO:0000256" key="13">
    <source>
        <dbReference type="ARBA" id="ARBA00023211"/>
    </source>
</evidence>
<dbReference type="CDD" id="cd07182">
    <property type="entry name" value="RNase_HII_bacteria_HII_like"/>
    <property type="match status" value="1"/>
</dbReference>
<dbReference type="NCBIfam" id="NF000594">
    <property type="entry name" value="PRK00015.1-1"/>
    <property type="match status" value="1"/>
</dbReference>
<evidence type="ECO:0000256" key="15">
    <source>
        <dbReference type="PROSITE-ProRule" id="PRU01319"/>
    </source>
</evidence>
<evidence type="ECO:0000256" key="9">
    <source>
        <dbReference type="ARBA" id="ARBA00022722"/>
    </source>
</evidence>
<keyword evidence="11 14" id="KW-0255">Endonuclease</keyword>
<dbReference type="PROSITE" id="PS51975">
    <property type="entry name" value="RNASE_H_2"/>
    <property type="match status" value="1"/>
</dbReference>
<dbReference type="InterPro" id="IPR024567">
    <property type="entry name" value="RNase_HII/HIII_dom"/>
</dbReference>
<gene>
    <name evidence="14" type="primary">rnhB</name>
    <name evidence="18" type="ORF">GCM10008906_07760</name>
</gene>
<dbReference type="Gene3D" id="3.30.420.10">
    <property type="entry name" value="Ribonuclease H-like superfamily/Ribonuclease H"/>
    <property type="match status" value="1"/>
</dbReference>
<evidence type="ECO:0000256" key="1">
    <source>
        <dbReference type="ARBA" id="ARBA00000077"/>
    </source>
</evidence>
<evidence type="ECO:0000313" key="19">
    <source>
        <dbReference type="Proteomes" id="UP001501510"/>
    </source>
</evidence>
<evidence type="ECO:0000256" key="4">
    <source>
        <dbReference type="ARBA" id="ARBA00004496"/>
    </source>
</evidence>
<dbReference type="Proteomes" id="UP001501510">
    <property type="component" value="Unassembled WGS sequence"/>
</dbReference>
<dbReference type="InterPro" id="IPR036397">
    <property type="entry name" value="RNaseH_sf"/>
</dbReference>
<evidence type="ECO:0000256" key="5">
    <source>
        <dbReference type="ARBA" id="ARBA00007383"/>
    </source>
</evidence>
<evidence type="ECO:0000256" key="8">
    <source>
        <dbReference type="ARBA" id="ARBA00022490"/>
    </source>
</evidence>
<dbReference type="InterPro" id="IPR012337">
    <property type="entry name" value="RNaseH-like_sf"/>
</dbReference>
<dbReference type="EMBL" id="BAAACG010000006">
    <property type="protein sequence ID" value="GAA0734917.1"/>
    <property type="molecule type" value="Genomic_DNA"/>
</dbReference>
<feature type="binding site" evidence="14 15">
    <location>
        <position position="194"/>
    </location>
    <ligand>
        <name>a divalent metal cation</name>
        <dbReference type="ChEBI" id="CHEBI:60240"/>
    </ligand>
</feature>
<evidence type="ECO:0000256" key="7">
    <source>
        <dbReference type="ARBA" id="ARBA00019179"/>
    </source>
</evidence>
<organism evidence="18 19">
    <name type="scientific">Clostridium oceanicum</name>
    <dbReference type="NCBI Taxonomy" id="1543"/>
    <lineage>
        <taxon>Bacteria</taxon>
        <taxon>Bacillati</taxon>
        <taxon>Bacillota</taxon>
        <taxon>Clostridia</taxon>
        <taxon>Eubacteriales</taxon>
        <taxon>Clostridiaceae</taxon>
        <taxon>Clostridium</taxon>
    </lineage>
</organism>
<reference evidence="18 19" key="1">
    <citation type="journal article" date="2019" name="Int. J. Syst. Evol. Microbiol.">
        <title>The Global Catalogue of Microorganisms (GCM) 10K type strain sequencing project: providing services to taxonomists for standard genome sequencing and annotation.</title>
        <authorList>
            <consortium name="The Broad Institute Genomics Platform"/>
            <consortium name="The Broad Institute Genome Sequencing Center for Infectious Disease"/>
            <person name="Wu L."/>
            <person name="Ma J."/>
        </authorList>
    </citation>
    <scope>NUCLEOTIDE SEQUENCE [LARGE SCALE GENOMIC DNA]</scope>
    <source>
        <strain evidence="18 19">JCM 1407</strain>
    </source>
</reference>
<feature type="binding site" evidence="14 15">
    <location>
        <position position="99"/>
    </location>
    <ligand>
        <name>a divalent metal cation</name>
        <dbReference type="ChEBI" id="CHEBI:60240"/>
    </ligand>
</feature>
<feature type="binding site" evidence="14 15">
    <location>
        <position position="98"/>
    </location>
    <ligand>
        <name>a divalent metal cation</name>
        <dbReference type="ChEBI" id="CHEBI:60240"/>
    </ligand>
</feature>
<keyword evidence="9 14" id="KW-0540">Nuclease</keyword>
<dbReference type="RefSeq" id="WP_343759077.1">
    <property type="nucleotide sequence ID" value="NZ_BAAACG010000006.1"/>
</dbReference>
<comment type="subcellular location">
    <subcellularLocation>
        <location evidence="4 14">Cytoplasm</location>
    </subcellularLocation>
</comment>
<keyword evidence="8 14" id="KW-0963">Cytoplasm</keyword>
<keyword evidence="10 14" id="KW-0479">Metal-binding</keyword>
<evidence type="ECO:0000256" key="11">
    <source>
        <dbReference type="ARBA" id="ARBA00022759"/>
    </source>
</evidence>
<comment type="catalytic activity">
    <reaction evidence="1 14 15 16">
        <text>Endonucleolytic cleavage to 5'-phosphomonoester.</text>
        <dbReference type="EC" id="3.1.26.4"/>
    </reaction>
</comment>
<dbReference type="SUPFAM" id="SSF53098">
    <property type="entry name" value="Ribonuclease H-like"/>
    <property type="match status" value="1"/>
</dbReference>
<sequence length="280" mass="31967">MSIENIYDINNTSDYKYSDIKKAVDKFKKEYSISFRERVQSVVELLSKDSRKNVINLSNNLLKFLDKYHSEVSRVNSMYEFDREILRKKGLNILCGVDEVGRGPLAGPIVSASVVLDLNVLEEKMILEIKDSKKLSKKKREELDLIIREKALSFNIELLDNKVIDERGIAWCNNEVLKRASEGLKVKPELVLSDGYPIKKGNIRNEYVIKGDNKSASIACASIIAKVYRDNIMKEYNETYPGYGFDSNVGYGAQKHIDSIKSQGPCKIHRKSFLTNILEK</sequence>
<dbReference type="InterPro" id="IPR022898">
    <property type="entry name" value="RNase_HII"/>
</dbReference>
<evidence type="ECO:0000259" key="17">
    <source>
        <dbReference type="PROSITE" id="PS51975"/>
    </source>
</evidence>
<dbReference type="EC" id="3.1.26.4" evidence="6 14"/>
<evidence type="ECO:0000313" key="18">
    <source>
        <dbReference type="EMBL" id="GAA0734917.1"/>
    </source>
</evidence>
<comment type="caution">
    <text evidence="18">The sequence shown here is derived from an EMBL/GenBank/DDBJ whole genome shotgun (WGS) entry which is preliminary data.</text>
</comment>
<evidence type="ECO:0000256" key="16">
    <source>
        <dbReference type="RuleBase" id="RU003515"/>
    </source>
</evidence>
<name>A0ABN1JBF7_9CLOT</name>
<comment type="similarity">
    <text evidence="5 14 16">Belongs to the RNase HII family.</text>
</comment>
<keyword evidence="19" id="KW-1185">Reference proteome</keyword>
<accession>A0ABN1JBF7</accession>
<keyword evidence="13 14" id="KW-0464">Manganese</keyword>
<evidence type="ECO:0000256" key="12">
    <source>
        <dbReference type="ARBA" id="ARBA00022801"/>
    </source>
</evidence>
<dbReference type="InterPro" id="IPR001352">
    <property type="entry name" value="RNase_HII/HIII"/>
</dbReference>
<feature type="domain" description="RNase H type-2" evidence="17">
    <location>
        <begin position="92"/>
        <end position="280"/>
    </location>
</feature>
<evidence type="ECO:0000256" key="2">
    <source>
        <dbReference type="ARBA" id="ARBA00001946"/>
    </source>
</evidence>
<comment type="cofactor">
    <cofactor evidence="2">
        <name>Mg(2+)</name>
        <dbReference type="ChEBI" id="CHEBI:18420"/>
    </cofactor>
</comment>
<dbReference type="HAMAP" id="MF_00052_B">
    <property type="entry name" value="RNase_HII_B"/>
    <property type="match status" value="1"/>
</dbReference>
<dbReference type="NCBIfam" id="NF000595">
    <property type="entry name" value="PRK00015.1-3"/>
    <property type="match status" value="1"/>
</dbReference>
<dbReference type="PANTHER" id="PTHR10954:SF18">
    <property type="entry name" value="RIBONUCLEASE HII"/>
    <property type="match status" value="1"/>
</dbReference>
<evidence type="ECO:0000256" key="14">
    <source>
        <dbReference type="HAMAP-Rule" id="MF_00052"/>
    </source>
</evidence>
<evidence type="ECO:0000256" key="10">
    <source>
        <dbReference type="ARBA" id="ARBA00022723"/>
    </source>
</evidence>
<dbReference type="PANTHER" id="PTHR10954">
    <property type="entry name" value="RIBONUCLEASE H2 SUBUNIT A"/>
    <property type="match status" value="1"/>
</dbReference>
<comment type="function">
    <text evidence="3 14 16">Endonuclease that specifically degrades the RNA of RNA-DNA hybrids.</text>
</comment>
<comment type="cofactor">
    <cofactor evidence="14 15">
        <name>Mn(2+)</name>
        <dbReference type="ChEBI" id="CHEBI:29035"/>
    </cofactor>
    <cofactor evidence="14 15">
        <name>Mg(2+)</name>
        <dbReference type="ChEBI" id="CHEBI:18420"/>
    </cofactor>
    <text evidence="14 15">Manganese or magnesium. Binds 1 divalent metal ion per monomer in the absence of substrate. May bind a second metal ion after substrate binding.</text>
</comment>
<dbReference type="Pfam" id="PF01351">
    <property type="entry name" value="RNase_HII"/>
    <property type="match status" value="1"/>
</dbReference>
<protein>
    <recommendedName>
        <fullName evidence="7 14">Ribonuclease HII</fullName>
        <shortName evidence="14">RNase HII</shortName>
        <ecNumber evidence="6 14">3.1.26.4</ecNumber>
    </recommendedName>
</protein>